<reference evidence="1 2" key="1">
    <citation type="submission" date="2019-03" db="EMBL/GenBank/DDBJ databases">
        <title>First draft genome of Liparis tanakae, snailfish: a comprehensive survey of snailfish specific genes.</title>
        <authorList>
            <person name="Kim W."/>
            <person name="Song I."/>
            <person name="Jeong J.-H."/>
            <person name="Kim D."/>
            <person name="Kim S."/>
            <person name="Ryu S."/>
            <person name="Song J.Y."/>
            <person name="Lee S.K."/>
        </authorList>
    </citation>
    <scope>NUCLEOTIDE SEQUENCE [LARGE SCALE GENOMIC DNA]</scope>
    <source>
        <tissue evidence="1">Muscle</tissue>
    </source>
</reference>
<protein>
    <submittedName>
        <fullName evidence="1">Global transcription regulator sge1</fullName>
    </submittedName>
</protein>
<dbReference type="Proteomes" id="UP000314294">
    <property type="component" value="Unassembled WGS sequence"/>
</dbReference>
<accession>A0A4Z2EIU2</accession>
<dbReference type="AlphaFoldDB" id="A0A4Z2EIU2"/>
<name>A0A4Z2EIU2_9TELE</name>
<dbReference type="OrthoDB" id="10255000at2759"/>
<keyword evidence="2" id="KW-1185">Reference proteome</keyword>
<dbReference type="SUPFAM" id="SSF141571">
    <property type="entry name" value="Pentapeptide repeat-like"/>
    <property type="match status" value="1"/>
</dbReference>
<evidence type="ECO:0000313" key="2">
    <source>
        <dbReference type="Proteomes" id="UP000314294"/>
    </source>
</evidence>
<gene>
    <name evidence="1" type="primary">sge1_1</name>
    <name evidence="1" type="ORF">EYF80_061497</name>
</gene>
<evidence type="ECO:0000313" key="1">
    <source>
        <dbReference type="EMBL" id="TNN28354.1"/>
    </source>
</evidence>
<comment type="caution">
    <text evidence="1">The sequence shown here is derived from an EMBL/GenBank/DDBJ whole genome shotgun (WGS) entry which is preliminary data.</text>
</comment>
<sequence>MAVCLLGLVLCDLQNEITEVAHEDLAHEDLVHEDLVHEDLVHEDLVHEDLVHEDLAHEDLAHEDLVHEDLVHEDLVHEDLAHEDLVHEDQAQEDALQMLTESSTTSTTCDLLLDTVLKELGALAADVRALEEKQAMNVMALQETNQKMETRKPRVYWDMQFLHGNTRWHSTIEKAYR</sequence>
<organism evidence="1 2">
    <name type="scientific">Liparis tanakae</name>
    <name type="common">Tanaka's snailfish</name>
    <dbReference type="NCBI Taxonomy" id="230148"/>
    <lineage>
        <taxon>Eukaryota</taxon>
        <taxon>Metazoa</taxon>
        <taxon>Chordata</taxon>
        <taxon>Craniata</taxon>
        <taxon>Vertebrata</taxon>
        <taxon>Euteleostomi</taxon>
        <taxon>Actinopterygii</taxon>
        <taxon>Neopterygii</taxon>
        <taxon>Teleostei</taxon>
        <taxon>Neoteleostei</taxon>
        <taxon>Acanthomorphata</taxon>
        <taxon>Eupercaria</taxon>
        <taxon>Perciformes</taxon>
        <taxon>Cottioidei</taxon>
        <taxon>Cottales</taxon>
        <taxon>Liparidae</taxon>
        <taxon>Liparis</taxon>
    </lineage>
</organism>
<proteinExistence type="predicted"/>
<dbReference type="EMBL" id="SRLO01006982">
    <property type="protein sequence ID" value="TNN28354.1"/>
    <property type="molecule type" value="Genomic_DNA"/>
</dbReference>